<feature type="region of interest" description="Disordered" evidence="9">
    <location>
        <begin position="1"/>
        <end position="20"/>
    </location>
</feature>
<name>A0A3M7MA24_9PLEO</name>
<evidence type="ECO:0000256" key="3">
    <source>
        <dbReference type="ARBA" id="ARBA00008431"/>
    </source>
</evidence>
<dbReference type="Pfam" id="PF01655">
    <property type="entry name" value="Ribosomal_L32e"/>
    <property type="match status" value="1"/>
</dbReference>
<dbReference type="CDD" id="cd00513">
    <property type="entry name" value="Ribosomal_L32_L32e"/>
    <property type="match status" value="1"/>
</dbReference>
<dbReference type="GO" id="GO:0006412">
    <property type="term" value="P:translation"/>
    <property type="evidence" value="ECO:0007669"/>
    <property type="project" value="InterPro"/>
</dbReference>
<dbReference type="InterPro" id="IPR009060">
    <property type="entry name" value="UBA-like_sf"/>
</dbReference>
<dbReference type="GO" id="GO:0005658">
    <property type="term" value="C:alpha DNA polymerase:primase complex"/>
    <property type="evidence" value="ECO:0007669"/>
    <property type="project" value="TreeGrafter"/>
</dbReference>
<dbReference type="GO" id="GO:0003735">
    <property type="term" value="F:structural constituent of ribosome"/>
    <property type="evidence" value="ECO:0007669"/>
    <property type="project" value="InterPro"/>
</dbReference>
<dbReference type="GO" id="GO:0005840">
    <property type="term" value="C:ribosome"/>
    <property type="evidence" value="ECO:0007669"/>
    <property type="project" value="UniProtKB-KW"/>
</dbReference>
<proteinExistence type="inferred from homology"/>
<feature type="compositionally biased region" description="Polar residues" evidence="9">
    <location>
        <begin position="745"/>
        <end position="754"/>
    </location>
</feature>
<dbReference type="SUPFAM" id="SSF46934">
    <property type="entry name" value="UBA-like"/>
    <property type="match status" value="1"/>
</dbReference>
<dbReference type="Pfam" id="PF14555">
    <property type="entry name" value="UBA_4"/>
    <property type="match status" value="1"/>
</dbReference>
<dbReference type="Gene3D" id="1.10.8.10">
    <property type="entry name" value="DNA helicase RuvA subunit, C-terminal domain"/>
    <property type="match status" value="1"/>
</dbReference>
<dbReference type="GO" id="GO:1990904">
    <property type="term" value="C:ribonucleoprotein complex"/>
    <property type="evidence" value="ECO:0007669"/>
    <property type="project" value="UniProtKB-KW"/>
</dbReference>
<dbReference type="SMART" id="SM01393">
    <property type="entry name" value="Ribosomal_L32e"/>
    <property type="match status" value="1"/>
</dbReference>
<organism evidence="11 12">
    <name type="scientific">Pyrenophora seminiperda CCB06</name>
    <dbReference type="NCBI Taxonomy" id="1302712"/>
    <lineage>
        <taxon>Eukaryota</taxon>
        <taxon>Fungi</taxon>
        <taxon>Dikarya</taxon>
        <taxon>Ascomycota</taxon>
        <taxon>Pezizomycotina</taxon>
        <taxon>Dothideomycetes</taxon>
        <taxon>Pleosporomycetidae</taxon>
        <taxon>Pleosporales</taxon>
        <taxon>Pleosporineae</taxon>
        <taxon>Pleosporaceae</taxon>
        <taxon>Pyrenophora</taxon>
    </lineage>
</organism>
<evidence type="ECO:0000313" key="11">
    <source>
        <dbReference type="EMBL" id="RMZ71288.1"/>
    </source>
</evidence>
<feature type="compositionally biased region" description="Basic residues" evidence="9">
    <location>
        <begin position="794"/>
        <end position="804"/>
    </location>
</feature>
<dbReference type="InterPro" id="IPR001515">
    <property type="entry name" value="Ribosomal_eL32"/>
</dbReference>
<dbReference type="PANTHER" id="PTHR23061:SF12">
    <property type="entry name" value="DNA POLYMERASE ALPHA SUBUNIT B"/>
    <property type="match status" value="1"/>
</dbReference>
<evidence type="ECO:0000313" key="12">
    <source>
        <dbReference type="Proteomes" id="UP000265663"/>
    </source>
</evidence>
<dbReference type="InterPro" id="IPR005176">
    <property type="entry name" value="PONY_dom"/>
</dbReference>
<keyword evidence="8" id="KW-0687">Ribonucleoprotein</keyword>
<keyword evidence="5" id="KW-0235">DNA replication</keyword>
<keyword evidence="12" id="KW-1185">Reference proteome</keyword>
<dbReference type="Gene3D" id="1.10.238.200">
    <property type="entry name" value="Cullin, PONY binding domain"/>
    <property type="match status" value="1"/>
</dbReference>
<feature type="compositionally biased region" description="Low complexity" evidence="9">
    <location>
        <begin position="783"/>
        <end position="792"/>
    </location>
</feature>
<dbReference type="SUPFAM" id="SSF52042">
    <property type="entry name" value="Ribosomal protein L32e"/>
    <property type="match status" value="1"/>
</dbReference>
<dbReference type="Gene3D" id="3.60.21.60">
    <property type="match status" value="2"/>
</dbReference>
<dbReference type="PROSITE" id="PS51229">
    <property type="entry name" value="DCUN1"/>
    <property type="match status" value="1"/>
</dbReference>
<feature type="region of interest" description="Disordered" evidence="9">
    <location>
        <begin position="106"/>
        <end position="180"/>
    </location>
</feature>
<keyword evidence="7" id="KW-0539">Nucleus</keyword>
<dbReference type="EMBL" id="KE747826">
    <property type="protein sequence ID" value="RMZ71288.1"/>
    <property type="molecule type" value="Genomic_DNA"/>
</dbReference>
<dbReference type="InterPro" id="IPR042460">
    <property type="entry name" value="DCN1-like_PONY"/>
</dbReference>
<dbReference type="Proteomes" id="UP000265663">
    <property type="component" value="Unassembled WGS sequence"/>
</dbReference>
<feature type="compositionally biased region" description="Basic and acidic residues" evidence="9">
    <location>
        <begin position="769"/>
        <end position="781"/>
    </location>
</feature>
<dbReference type="Pfam" id="PF22062">
    <property type="entry name" value="OB_DPOA2"/>
    <property type="match status" value="1"/>
</dbReference>
<dbReference type="OrthoDB" id="336885at2759"/>
<evidence type="ECO:0000256" key="7">
    <source>
        <dbReference type="ARBA" id="ARBA00023242"/>
    </source>
</evidence>
<comment type="similarity">
    <text evidence="2">Belongs to the DNA polymerase alpha subunit B family.</text>
</comment>
<dbReference type="PANTHER" id="PTHR23061">
    <property type="entry name" value="DNA POLYMERASE 2 ALPHA 70 KDA SUBUNIT"/>
    <property type="match status" value="1"/>
</dbReference>
<sequence length="1349" mass="149868">MDASSESPRAKCLHRHRPSHTTFATTPSMEDVTTELTERFERYCATKDEEFPADVLAELQSMLRLYSISPEELDFKWQAYNMKMGGEENKMDVKTARDFKKTIQDALERESRGKAQQRTDGKRAQPTPRAKGGDMYDILGGLVPNTPRQGPASGPNGSTVKRKANFQTPGGKANKAHEMSSPGGIMAPATETSGGPVFDFASRTNANDITEQFMQGDIQIPDPPSEEPKEPRIKLKANTDMSKFSYRTMAMKLSEASEVLDDRIDEFRDLVRESAGLDESAFGNPNYPSPNEIIAVGRIASDTSEGKLNTASIVLEGSRRHGSGRRVPLNVEGLSSYDFFPGQIVALRGTNASGDSFVVSEVLSLPLLNPPATKPDELDAINARYLDTPDSDPENVRPLTIMIASGPYTTDQNLDFAPLHTFLDNAAEAYADSVILVGPFLDAEHARIRSGDFDVPPNASPDQATMTDLFRYHISSAIQNFNKRVPTCNVLLVPSLRDAHHHHAAFPQDKFIKKELGFGAAGKMVQCVTNPMTVSMNEMTVGMSSIDNLDMLRREELAGGKARATNIYERCARNVIEQRSFLPLFPPTGREKQQFMPVPIEEKVMKKGTANEQGNSEETEGEQTPSPFLPLGTMLDTSYLKLGEMLNVRPDMLITPSVLQGTVKVVESVLVINPGTLAKRRAAGTYARVIVKPAKVDDGERERGLAVAHKLWERTRRYQRGARSLSSAIAPSHPIASHITELHNAAQSHSTRPTDGTEENAISSMAPKRKTETKAKPDRPSKAPKTATTPKTPKTPRKARKSAKPSKYFVNPLSFFELRFVLGVEEGTQSDRHVAAALLQCFRVSGPMVGCARGRLHSLPRQCVTPPRYHAAEISQAAGPYVHHDSPLSRAQYIKLLTFRLDAELFCITLRPTFYQVSRTRLAATLLPTPQLHTSGDYDLHLWPRMPTVYSAQQKAAIQQFINFTQLDRNSAIRALKSHGWDAQNAVNSYYGSVSSANSTSSTAAKSSLNALFNAYVDAGAPDKNIVGVEGTMRYFQEIDVNAEGLDALAALEIVQAPTMGEMTREGFVNGWIERNCDTVDKQKRYMKTLKSEMPSNKDFFTKVYKFTFAIAKTAEQKVVGLEIAVVYWDLLFSSPLSAVQWSSPSSPWLTWWSEFLTTAYKKSVNKDMWNETLKFAQLTLEDEAMSFWSEESSWPSVIDDFVDWVKKEKRGVVPAEVMVAAKKHVPIVKKHRKRFNRHQSDRFMCVDPSWRKPKGIDNRVRRRFKGQAAMPKIGYGSNRKTRHMMPSGHKAFVVNNVADVDLLLMHNSTFAAEIAHAVSARKRIDIIARAKQIGVKVTNGKARVKTES</sequence>
<comment type="subcellular location">
    <subcellularLocation>
        <location evidence="1">Nucleus</location>
    </subcellularLocation>
</comment>
<dbReference type="InterPro" id="IPR054300">
    <property type="entry name" value="OB_DPOA2"/>
</dbReference>
<dbReference type="InterPro" id="IPR016722">
    <property type="entry name" value="DNA_pol_alpha_bsu"/>
</dbReference>
<evidence type="ECO:0000256" key="9">
    <source>
        <dbReference type="SAM" id="MobiDB-lite"/>
    </source>
</evidence>
<protein>
    <recommendedName>
        <fullName evidence="4">DNA polymerase alpha subunit B</fullName>
    </recommendedName>
</protein>
<evidence type="ECO:0000256" key="8">
    <source>
        <dbReference type="ARBA" id="ARBA00023274"/>
    </source>
</evidence>
<dbReference type="FunFam" id="3.60.21.60:FF:000005">
    <property type="entry name" value="DNA polymerase alpha subunit B"/>
    <property type="match status" value="1"/>
</dbReference>
<dbReference type="InterPro" id="IPR007185">
    <property type="entry name" value="DNA_pol_a/d/e_bsu"/>
</dbReference>
<keyword evidence="6" id="KW-0689">Ribosomal protein</keyword>
<feature type="region of interest" description="Disordered" evidence="9">
    <location>
        <begin position="744"/>
        <end position="805"/>
    </location>
</feature>
<dbReference type="Pfam" id="PF04042">
    <property type="entry name" value="DNA_pol_E_B"/>
    <property type="match status" value="1"/>
</dbReference>
<evidence type="ECO:0000256" key="1">
    <source>
        <dbReference type="ARBA" id="ARBA00004123"/>
    </source>
</evidence>
<evidence type="ECO:0000256" key="5">
    <source>
        <dbReference type="ARBA" id="ARBA00022705"/>
    </source>
</evidence>
<feature type="compositionally biased region" description="Basic and acidic residues" evidence="9">
    <location>
        <begin position="106"/>
        <end position="123"/>
    </location>
</feature>
<comment type="similarity">
    <text evidence="3">Belongs to the eukaryotic ribosomal protein eL32 family.</text>
</comment>
<evidence type="ECO:0000256" key="4">
    <source>
        <dbReference type="ARBA" id="ARBA00018596"/>
    </source>
</evidence>
<accession>A0A3M7MA24</accession>
<dbReference type="Pfam" id="PF03556">
    <property type="entry name" value="Cullin_binding"/>
    <property type="match status" value="1"/>
</dbReference>
<evidence type="ECO:0000256" key="2">
    <source>
        <dbReference type="ARBA" id="ARBA00007299"/>
    </source>
</evidence>
<reference evidence="11 12" key="1">
    <citation type="journal article" date="2014" name="PLoS ONE">
        <title>De novo Genome Assembly of the Fungal Plant Pathogen Pyrenophora semeniperda.</title>
        <authorList>
            <person name="Soliai M.M."/>
            <person name="Meyer S.E."/>
            <person name="Udall J.A."/>
            <person name="Elzinga D.E."/>
            <person name="Hermansen R.A."/>
            <person name="Bodily P.M."/>
            <person name="Hart A.A."/>
            <person name="Coleman C.E."/>
        </authorList>
    </citation>
    <scope>NUCLEOTIDE SEQUENCE [LARGE SCALE GENOMIC DNA]</scope>
    <source>
        <strain evidence="11 12">CCB06</strain>
        <tissue evidence="11">Mycelium</tissue>
    </source>
</reference>
<dbReference type="GO" id="GO:0003677">
    <property type="term" value="F:DNA binding"/>
    <property type="evidence" value="ECO:0007669"/>
    <property type="project" value="InterPro"/>
</dbReference>
<evidence type="ECO:0000256" key="6">
    <source>
        <dbReference type="ARBA" id="ARBA00022980"/>
    </source>
</evidence>
<dbReference type="InterPro" id="IPR036351">
    <property type="entry name" value="Ribosomal_eL32_sf"/>
</dbReference>
<feature type="region of interest" description="Disordered" evidence="9">
    <location>
        <begin position="606"/>
        <end position="629"/>
    </location>
</feature>
<dbReference type="GO" id="GO:0006270">
    <property type="term" value="P:DNA replication initiation"/>
    <property type="evidence" value="ECO:0007669"/>
    <property type="project" value="TreeGrafter"/>
</dbReference>
<feature type="domain" description="DCUN1" evidence="10">
    <location>
        <begin position="1004"/>
        <end position="1207"/>
    </location>
</feature>
<evidence type="ECO:0000259" key="10">
    <source>
        <dbReference type="PROSITE" id="PS51229"/>
    </source>
</evidence>
<dbReference type="Gene3D" id="1.10.238.10">
    <property type="entry name" value="EF-hand"/>
    <property type="match status" value="1"/>
</dbReference>
<gene>
    <name evidence="11" type="ORF">GMOD_00005821</name>
</gene>